<evidence type="ECO:0000313" key="1">
    <source>
        <dbReference type="EMBL" id="GHC98734.1"/>
    </source>
</evidence>
<dbReference type="EMBL" id="BMVC01000008">
    <property type="protein sequence ID" value="GHC98734.1"/>
    <property type="molecule type" value="Genomic_DNA"/>
</dbReference>
<gene>
    <name evidence="1" type="ORF">GCM10010334_41490</name>
</gene>
<dbReference type="Proteomes" id="UP000638353">
    <property type="component" value="Unassembled WGS sequence"/>
</dbReference>
<dbReference type="InterPro" id="IPR028082">
    <property type="entry name" value="Peripla_BP_I"/>
</dbReference>
<organism evidence="1 2">
    <name type="scientific">Streptomyces finlayi</name>
    <dbReference type="NCBI Taxonomy" id="67296"/>
    <lineage>
        <taxon>Bacteria</taxon>
        <taxon>Bacillati</taxon>
        <taxon>Actinomycetota</taxon>
        <taxon>Actinomycetes</taxon>
        <taxon>Kitasatosporales</taxon>
        <taxon>Streptomycetaceae</taxon>
        <taxon>Streptomyces</taxon>
    </lineage>
</organism>
<dbReference type="SUPFAM" id="SSF53822">
    <property type="entry name" value="Periplasmic binding protein-like I"/>
    <property type="match status" value="1"/>
</dbReference>
<dbReference type="PANTHER" id="PTHR47628:SF1">
    <property type="entry name" value="ALIPHATIC AMIDASE EXPRESSION-REGULATING PROTEIN"/>
    <property type="match status" value="1"/>
</dbReference>
<protein>
    <submittedName>
        <fullName evidence="1">Urea ABC transporter substrate-binding protein</fullName>
    </submittedName>
</protein>
<comment type="caution">
    <text evidence="1">The sequence shown here is derived from an EMBL/GenBank/DDBJ whole genome shotgun (WGS) entry which is preliminary data.</text>
</comment>
<evidence type="ECO:0000313" key="2">
    <source>
        <dbReference type="Proteomes" id="UP000638353"/>
    </source>
</evidence>
<name>A0A918WZW3_9ACTN</name>
<dbReference type="Pfam" id="PF13433">
    <property type="entry name" value="Peripla_BP_5"/>
    <property type="match status" value="1"/>
</dbReference>
<dbReference type="CDD" id="cd06355">
    <property type="entry name" value="PBP1_FmdD-like"/>
    <property type="match status" value="1"/>
</dbReference>
<dbReference type="Gene3D" id="3.40.50.2300">
    <property type="match status" value="2"/>
</dbReference>
<dbReference type="InterPro" id="IPR017777">
    <property type="entry name" value="ABC_urea-bd_UrtA"/>
</dbReference>
<sequence length="465" mass="50700">MTRTRRARSRTRIARSRTRIARSGTRIARSYQRRSRTALAALLGAALLTTACTAPGDTDSAPVKVGVLHSATGGLAIAEKPLTDAVLLAVRELNDQGGVLGRRIEPVTFDTRSDNAVFAASVRRMLTTDGVRAVFGGYTSASRRTMVPLVEKHQGLLFFPTFYEGMEHSAHVVYTGATPNQVVAPAVKWFLDNRGKRLFLVGSDYIYPRATNAVVKAQLAATGGTVAGEHYLPLGEMRPEAVADATARILRARPDAIVSTVVGDTNLPFFKALLDAGATSRTLPVLSLVLNESELSAMDARRMAGNYVAMNYFQSVRTPENAAFVRRYRARYGPDAVISDPAEASYSSVMLWARAVRDAGSADPAAVTEALRGASWQSPGGTVFVDRENLHLWKTARLGRIRTDGQMDVVWESETVIHPVPYSPFRRRQDWNDLLKGLYEGWGGRWDRPPGGKVLPNDMLGEAGL</sequence>
<accession>A0A918WZW3</accession>
<reference evidence="1" key="2">
    <citation type="submission" date="2020-09" db="EMBL/GenBank/DDBJ databases">
        <authorList>
            <person name="Sun Q."/>
            <person name="Ohkuma M."/>
        </authorList>
    </citation>
    <scope>NUCLEOTIDE SEQUENCE</scope>
    <source>
        <strain evidence="1">JCM 4637</strain>
    </source>
</reference>
<dbReference type="AlphaFoldDB" id="A0A918WZW3"/>
<dbReference type="RefSeq" id="WP_189824782.1">
    <property type="nucleotide sequence ID" value="NZ_BMVC01000008.1"/>
</dbReference>
<dbReference type="PANTHER" id="PTHR47628">
    <property type="match status" value="1"/>
</dbReference>
<reference evidence="1" key="1">
    <citation type="journal article" date="2014" name="Int. J. Syst. Evol. Microbiol.">
        <title>Complete genome sequence of Corynebacterium casei LMG S-19264T (=DSM 44701T), isolated from a smear-ripened cheese.</title>
        <authorList>
            <consortium name="US DOE Joint Genome Institute (JGI-PGF)"/>
            <person name="Walter F."/>
            <person name="Albersmeier A."/>
            <person name="Kalinowski J."/>
            <person name="Ruckert C."/>
        </authorList>
    </citation>
    <scope>NUCLEOTIDE SEQUENCE</scope>
    <source>
        <strain evidence="1">JCM 4637</strain>
    </source>
</reference>
<proteinExistence type="predicted"/>